<keyword evidence="3" id="KW-1185">Reference proteome</keyword>
<evidence type="ECO:0000313" key="3">
    <source>
        <dbReference type="Proteomes" id="UP000037460"/>
    </source>
</evidence>
<proteinExistence type="predicted"/>
<feature type="compositionally biased region" description="Polar residues" evidence="1">
    <location>
        <begin position="15"/>
        <end position="24"/>
    </location>
</feature>
<dbReference type="InterPro" id="IPR027417">
    <property type="entry name" value="P-loop_NTPase"/>
</dbReference>
<feature type="region of interest" description="Disordered" evidence="1">
    <location>
        <begin position="435"/>
        <end position="468"/>
    </location>
</feature>
<gene>
    <name evidence="2" type="ORF">Ctob_011801</name>
</gene>
<reference evidence="3" key="1">
    <citation type="journal article" date="2015" name="PLoS Genet.">
        <title>Genome Sequence and Transcriptome Analyses of Chrysochromulina tobin: Metabolic Tools for Enhanced Algal Fitness in the Prominent Order Prymnesiales (Haptophyceae).</title>
        <authorList>
            <person name="Hovde B.T."/>
            <person name="Deodato C.R."/>
            <person name="Hunsperger H.M."/>
            <person name="Ryken S.A."/>
            <person name="Yost W."/>
            <person name="Jha R.K."/>
            <person name="Patterson J."/>
            <person name="Monnat R.J. Jr."/>
            <person name="Barlow S.B."/>
            <person name="Starkenburg S.R."/>
            <person name="Cattolico R.A."/>
        </authorList>
    </citation>
    <scope>NUCLEOTIDE SEQUENCE</scope>
    <source>
        <strain evidence="3">CCMP291</strain>
    </source>
</reference>
<feature type="compositionally biased region" description="Acidic residues" evidence="1">
    <location>
        <begin position="243"/>
        <end position="253"/>
    </location>
</feature>
<dbReference type="Proteomes" id="UP000037460">
    <property type="component" value="Unassembled WGS sequence"/>
</dbReference>
<dbReference type="EMBL" id="JWZX01000106">
    <property type="protein sequence ID" value="KOO53707.1"/>
    <property type="molecule type" value="Genomic_DNA"/>
</dbReference>
<sequence>MSQRTTAQPGLYFGATSSASPRQLASPSRVNAALNDGEDLRFSFEAARAGGETPYWQQGHTDLESPEALAMRAALRQDARVQRELGRFWSVHSKLADGMISKDEYLKVRVKIALALIPDMTPEEARAAGEEDWVADAKGADRMSAEQVHDYLFELADLWCSAIDGHEYAAFVRKLFRRVAVKVVHGSDGKVSVSAPAQPSRERKEEFETFRDARRRKLGLPPLGGDPMPSGASISGASSPAGGDEEEEAESDGIGETVTFGWAPESEIYPLILYEEAPIDWAEYGDMSVGAKGAPPVPPLPVRTATMVPRFPMVQRELQSSSYSAKLLLPKQLLAEETDAGGSAAAPSAARAHTARPQVSFAELEAPEPPASSKLPMGMPYENALALAQLSASSRALVTRHAVVRGLPKDLKADLMIPPGKGGYLKGAIALSHGGATPNKKAPPPPSPLALPSRSSSGRSMMPPPAEPDMHPGLLAVATACAATLASAKGAGRDAPDTALSATAAKDAVSAVEPPREGVMPLPLPRLAPEPCGELALLLGSARTNPKPRHVLLAGPPLLSEPLATALASALGAVLVSPTAAVMAASKGDDPLANVLRNALSAGLTIGRAEQKEALLQLLASPEAQARGTVLFGLTSDAVTAANGTPPTATLAVDDSDKAAQLADAALLHGQLPAPELLDAALVALGLPPRVRRALAVALPAEAAEQPRAEQLEVLKTAGGALFAAACPRYVAPGTAPEDAPPPPPLALSAWGTSCPVSLASGALDTALGLGAPLEGSTSCAAAFDGRLYLCAAPEQLSAFLGSPSTFLAAPPQLRSTTRLAVLGPPLSGASAIAGSLAASRRVERISLASLPARLLGRADAKGAELAQALSAASGGGGRAAPPLVAESIARLLAPSWAPVTAPTEGAPSSSSSSFVPGVVFEGLPMEVGELEALQAAGLAPERVLVVGHDDGALKAKLAAMLEKGEAAYSATGEVLDDAKLDAALAAYAAALPSLMDKFAAAGIAVVTLPPDATAEAAAAALDPYAPLAAPVEVGDTAELPPFGPGSLGATGPYCPVALATDGRLVRGKAELGVTIAGRVYLCSSEGARARLLAAPAALLPHLDGLSAPLVPPPPLLLLSDVEAYAERVAELVAAAKVHTPTQIAECVARALKTAPFAGVGCVLDWAYDVALDGTMWEALLAAKLTPDGVVVFELSEDEADARLFRPMTKPTISEAEVKIRRERAVVALREQADAEDEGEDGTAGPLKALFALDDQALIEARAAELLGTVGPVSREEATEVLEGMLEATNAADEAQHEELRAKNASATATLEALVEALEASAVPACKLSAEQRPGQLHRAVLGALEPLIGQRAELFSRAAPIEPAEAAAMIEAGEAIPSRFGRHDVVMYVTKGTLSPPLVPTRGSLNPPPPLSAEELAAAHAALVEAAAAEHAAAVEGLAL</sequence>
<feature type="compositionally biased region" description="Low complexity" evidence="1">
    <location>
        <begin position="450"/>
        <end position="461"/>
    </location>
</feature>
<dbReference type="Gene3D" id="3.40.50.300">
    <property type="entry name" value="P-loop containing nucleotide triphosphate hydrolases"/>
    <property type="match status" value="1"/>
</dbReference>
<protein>
    <submittedName>
        <fullName evidence="2">Uncharacterized protein</fullName>
    </submittedName>
</protein>
<feature type="compositionally biased region" description="Low complexity" evidence="1">
    <location>
        <begin position="219"/>
        <end position="242"/>
    </location>
</feature>
<comment type="caution">
    <text evidence="2">The sequence shown here is derived from an EMBL/GenBank/DDBJ whole genome shotgun (WGS) entry which is preliminary data.</text>
</comment>
<feature type="non-terminal residue" evidence="2">
    <location>
        <position position="1441"/>
    </location>
</feature>
<evidence type="ECO:0000313" key="2">
    <source>
        <dbReference type="EMBL" id="KOO53707.1"/>
    </source>
</evidence>
<accession>A0A0M0LS23</accession>
<organism evidence="2 3">
    <name type="scientific">Chrysochromulina tobinii</name>
    <dbReference type="NCBI Taxonomy" id="1460289"/>
    <lineage>
        <taxon>Eukaryota</taxon>
        <taxon>Haptista</taxon>
        <taxon>Haptophyta</taxon>
        <taxon>Prymnesiophyceae</taxon>
        <taxon>Prymnesiales</taxon>
        <taxon>Chrysochromulinaceae</taxon>
        <taxon>Chrysochromulina</taxon>
    </lineage>
</organism>
<name>A0A0M0LS23_9EUKA</name>
<evidence type="ECO:0000256" key="1">
    <source>
        <dbReference type="SAM" id="MobiDB-lite"/>
    </source>
</evidence>
<feature type="region of interest" description="Disordered" evidence="1">
    <location>
        <begin position="190"/>
        <end position="257"/>
    </location>
</feature>
<feature type="compositionally biased region" description="Basic and acidic residues" evidence="1">
    <location>
        <begin position="200"/>
        <end position="212"/>
    </location>
</feature>
<feature type="region of interest" description="Disordered" evidence="1">
    <location>
        <begin position="1"/>
        <end position="24"/>
    </location>
</feature>